<keyword evidence="1" id="KW-0472">Membrane</keyword>
<keyword evidence="1" id="KW-1133">Transmembrane helix</keyword>
<reference evidence="2" key="1">
    <citation type="submission" date="2021-06" db="EMBL/GenBank/DDBJ databases">
        <authorList>
            <person name="Kallberg Y."/>
            <person name="Tangrot J."/>
            <person name="Rosling A."/>
        </authorList>
    </citation>
    <scope>NUCLEOTIDE SEQUENCE</scope>
    <source>
        <strain evidence="2">IA702</strain>
    </source>
</reference>
<dbReference type="AlphaFoldDB" id="A0A9N9AHU2"/>
<evidence type="ECO:0000313" key="3">
    <source>
        <dbReference type="Proteomes" id="UP000789572"/>
    </source>
</evidence>
<comment type="caution">
    <text evidence="2">The sequence shown here is derived from an EMBL/GenBank/DDBJ whole genome shotgun (WGS) entry which is preliminary data.</text>
</comment>
<name>A0A9N9AHU2_9GLOM</name>
<dbReference type="Proteomes" id="UP000789572">
    <property type="component" value="Unassembled WGS sequence"/>
</dbReference>
<gene>
    <name evidence="2" type="ORF">POCULU_LOCUS4049</name>
</gene>
<proteinExistence type="predicted"/>
<accession>A0A9N9AHU2</accession>
<sequence>MKFANLTANDRSNGGVNKSRGMNIFISSCAVIVLAALLALLLQSDSDASGSAKYFTDTVGDVFDEIGRTEFIVSESLLETLGKYRDIAPRIGKPVFKGSSEIAESLLELADVASDAVTSIIAVGDGGKALFRLFRWQLREIIHIINNSKKNLDQEAIEDIRARITSVLRQTEQLNEQIKDAGLRLKTVSNKQTWTLKRLHNGQYESKRSLEGALERNQNFLQFLFGDAVERQLRRSELNEILPLIDAMIGAVSEMNYDIPRLQKKVYEFREAMKTLSSELMHSTAHKGITKITLEYLIDALHIAEEKYYISFRKRKTKD</sequence>
<dbReference type="OrthoDB" id="10402743at2759"/>
<dbReference type="EMBL" id="CAJVPJ010000495">
    <property type="protein sequence ID" value="CAG8530800.1"/>
    <property type="molecule type" value="Genomic_DNA"/>
</dbReference>
<protein>
    <submittedName>
        <fullName evidence="2">3261_t:CDS:1</fullName>
    </submittedName>
</protein>
<organism evidence="2 3">
    <name type="scientific">Paraglomus occultum</name>
    <dbReference type="NCBI Taxonomy" id="144539"/>
    <lineage>
        <taxon>Eukaryota</taxon>
        <taxon>Fungi</taxon>
        <taxon>Fungi incertae sedis</taxon>
        <taxon>Mucoromycota</taxon>
        <taxon>Glomeromycotina</taxon>
        <taxon>Glomeromycetes</taxon>
        <taxon>Paraglomerales</taxon>
        <taxon>Paraglomeraceae</taxon>
        <taxon>Paraglomus</taxon>
    </lineage>
</organism>
<evidence type="ECO:0000313" key="2">
    <source>
        <dbReference type="EMBL" id="CAG8530800.1"/>
    </source>
</evidence>
<keyword evidence="1" id="KW-0812">Transmembrane</keyword>
<evidence type="ECO:0000256" key="1">
    <source>
        <dbReference type="SAM" id="Phobius"/>
    </source>
</evidence>
<feature type="transmembrane region" description="Helical" evidence="1">
    <location>
        <begin position="21"/>
        <end position="42"/>
    </location>
</feature>
<keyword evidence="3" id="KW-1185">Reference proteome</keyword>